<gene>
    <name evidence="7" type="ORF">KP509_32G036000</name>
</gene>
<evidence type="ECO:0000256" key="5">
    <source>
        <dbReference type="SAM" id="MobiDB-lite"/>
    </source>
</evidence>
<evidence type="ECO:0000256" key="3">
    <source>
        <dbReference type="ARBA" id="ARBA00023163"/>
    </source>
</evidence>
<dbReference type="GO" id="GO:0046983">
    <property type="term" value="F:protein dimerization activity"/>
    <property type="evidence" value="ECO:0007669"/>
    <property type="project" value="InterPro"/>
</dbReference>
<dbReference type="EMBL" id="CM035437">
    <property type="protein sequence ID" value="KAH7287068.1"/>
    <property type="molecule type" value="Genomic_DNA"/>
</dbReference>
<evidence type="ECO:0000256" key="2">
    <source>
        <dbReference type="ARBA" id="ARBA00023015"/>
    </source>
</evidence>
<dbReference type="EMBL" id="CM035437">
    <property type="protein sequence ID" value="KAH7287067.1"/>
    <property type="molecule type" value="Genomic_DNA"/>
</dbReference>
<feature type="compositionally biased region" description="Basic and acidic residues" evidence="5">
    <location>
        <begin position="142"/>
        <end position="162"/>
    </location>
</feature>
<proteinExistence type="predicted"/>
<dbReference type="PANTHER" id="PTHR16223">
    <property type="entry name" value="TRANSCRIPTION FACTOR BHLH83-RELATED"/>
    <property type="match status" value="1"/>
</dbReference>
<dbReference type="PANTHER" id="PTHR16223:SF56">
    <property type="entry name" value="TRANSCRIPTION FACTOR BHLH110"/>
    <property type="match status" value="1"/>
</dbReference>
<comment type="subcellular location">
    <subcellularLocation>
        <location evidence="1">Nucleus</location>
    </subcellularLocation>
</comment>
<dbReference type="PROSITE" id="PS50888">
    <property type="entry name" value="BHLH"/>
    <property type="match status" value="1"/>
</dbReference>
<feature type="domain" description="BHLH" evidence="6">
    <location>
        <begin position="168"/>
        <end position="217"/>
    </location>
</feature>
<keyword evidence="2" id="KW-0805">Transcription regulation</keyword>
<dbReference type="OrthoDB" id="673975at2759"/>
<keyword evidence="3" id="KW-0804">Transcription</keyword>
<organism evidence="7 8">
    <name type="scientific">Ceratopteris richardii</name>
    <name type="common">Triangle waterfern</name>
    <dbReference type="NCBI Taxonomy" id="49495"/>
    <lineage>
        <taxon>Eukaryota</taxon>
        <taxon>Viridiplantae</taxon>
        <taxon>Streptophyta</taxon>
        <taxon>Embryophyta</taxon>
        <taxon>Tracheophyta</taxon>
        <taxon>Polypodiopsida</taxon>
        <taxon>Polypodiidae</taxon>
        <taxon>Polypodiales</taxon>
        <taxon>Pteridineae</taxon>
        <taxon>Pteridaceae</taxon>
        <taxon>Parkerioideae</taxon>
        <taxon>Ceratopteris</taxon>
    </lineage>
</organism>
<dbReference type="InterPro" id="IPR036638">
    <property type="entry name" value="HLH_DNA-bd_sf"/>
</dbReference>
<dbReference type="Gene3D" id="4.10.280.10">
    <property type="entry name" value="Helix-loop-helix DNA-binding domain"/>
    <property type="match status" value="1"/>
</dbReference>
<evidence type="ECO:0000256" key="4">
    <source>
        <dbReference type="ARBA" id="ARBA00023242"/>
    </source>
</evidence>
<dbReference type="InterPro" id="IPR045239">
    <property type="entry name" value="bHLH95_bHLH"/>
</dbReference>
<feature type="region of interest" description="Disordered" evidence="5">
    <location>
        <begin position="142"/>
        <end position="182"/>
    </location>
</feature>
<protein>
    <recommendedName>
        <fullName evidence="6">BHLH domain-containing protein</fullName>
    </recommendedName>
</protein>
<dbReference type="SUPFAM" id="SSF47459">
    <property type="entry name" value="HLH, helix-loop-helix DNA-binding domain"/>
    <property type="match status" value="1"/>
</dbReference>
<dbReference type="AlphaFoldDB" id="A0A8T2QT16"/>
<evidence type="ECO:0000313" key="7">
    <source>
        <dbReference type="EMBL" id="KAH7287067.1"/>
    </source>
</evidence>
<feature type="region of interest" description="Disordered" evidence="5">
    <location>
        <begin position="1"/>
        <end position="62"/>
    </location>
</feature>
<feature type="compositionally biased region" description="Basic and acidic residues" evidence="5">
    <location>
        <begin position="17"/>
        <end position="30"/>
    </location>
</feature>
<evidence type="ECO:0000256" key="1">
    <source>
        <dbReference type="ARBA" id="ARBA00004123"/>
    </source>
</evidence>
<keyword evidence="4" id="KW-0539">Nucleus</keyword>
<name>A0A8T2QT16_CERRI</name>
<accession>A0A8T2QT16</accession>
<dbReference type="InterPro" id="IPR011598">
    <property type="entry name" value="bHLH_dom"/>
</dbReference>
<keyword evidence="8" id="KW-1185">Reference proteome</keyword>
<sequence length="284" mass="30977">MEEVDIKGRVQNSSDTSSKHNKLERLHIDSAAHQQPPGHEQHQAAAASSSSVKSQPPSREKLVERIKELEQLVSKPAAKEKLAERIKEVEQLASQPLGKEKVAELINILEELVWHSGKCLEANEGDLLNAIEGVDIKGRDQKSAVSSHKYESAAHQRPHEQAEQEAVEASSSSVKSECPPKQKLSDRITTLQQLVSPFGKTDTASVLLEAVGYIKFLLEQVQALSSSYLKSTNIQTTDNGEENLNGEKPKPGLRSRGLCLVPLSCTIQVANDNASDYCIGGTES</sequence>
<dbReference type="InterPro" id="IPR045843">
    <property type="entry name" value="IND-like"/>
</dbReference>
<dbReference type="CDD" id="cd11393">
    <property type="entry name" value="bHLH_AtbHLH_like"/>
    <property type="match status" value="1"/>
</dbReference>
<comment type="caution">
    <text evidence="7">The sequence shown here is derived from an EMBL/GenBank/DDBJ whole genome shotgun (WGS) entry which is preliminary data.</text>
</comment>
<evidence type="ECO:0000313" key="8">
    <source>
        <dbReference type="Proteomes" id="UP000825935"/>
    </source>
</evidence>
<dbReference type="GO" id="GO:0000978">
    <property type="term" value="F:RNA polymerase II cis-regulatory region sequence-specific DNA binding"/>
    <property type="evidence" value="ECO:0007669"/>
    <property type="project" value="TreeGrafter"/>
</dbReference>
<reference evidence="7" key="1">
    <citation type="submission" date="2021-08" db="EMBL/GenBank/DDBJ databases">
        <title>WGS assembly of Ceratopteris richardii.</title>
        <authorList>
            <person name="Marchant D.B."/>
            <person name="Chen G."/>
            <person name="Jenkins J."/>
            <person name="Shu S."/>
            <person name="Leebens-Mack J."/>
            <person name="Grimwood J."/>
            <person name="Schmutz J."/>
            <person name="Soltis P."/>
            <person name="Soltis D."/>
            <person name="Chen Z.-H."/>
        </authorList>
    </citation>
    <scope>NUCLEOTIDE SEQUENCE</scope>
    <source>
        <strain evidence="7">Whitten #5841</strain>
        <tissue evidence="7">Leaf</tissue>
    </source>
</reference>
<evidence type="ECO:0000259" key="6">
    <source>
        <dbReference type="PROSITE" id="PS50888"/>
    </source>
</evidence>
<dbReference type="Proteomes" id="UP000825935">
    <property type="component" value="Chromosome 32"/>
</dbReference>
<dbReference type="GO" id="GO:0005634">
    <property type="term" value="C:nucleus"/>
    <property type="evidence" value="ECO:0007669"/>
    <property type="project" value="UniProtKB-SubCell"/>
</dbReference>
<feature type="compositionally biased region" description="Low complexity" evidence="5">
    <location>
        <begin position="167"/>
        <end position="177"/>
    </location>
</feature>
<dbReference type="GO" id="GO:0000981">
    <property type="term" value="F:DNA-binding transcription factor activity, RNA polymerase II-specific"/>
    <property type="evidence" value="ECO:0007669"/>
    <property type="project" value="TreeGrafter"/>
</dbReference>